<keyword evidence="4" id="KW-1185">Reference proteome</keyword>
<proteinExistence type="predicted"/>
<feature type="domain" description="DUF2134" evidence="1">
    <location>
        <begin position="60"/>
        <end position="137"/>
    </location>
</feature>
<protein>
    <submittedName>
        <fullName evidence="3">Uncharacterized membrane protein</fullName>
    </submittedName>
</protein>
<dbReference type="OrthoDB" id="7630116at2"/>
<evidence type="ECO:0000313" key="3">
    <source>
        <dbReference type="EMBL" id="SFV38513.1"/>
    </source>
</evidence>
<sequence length="541" mass="55336">MSRFAQDERGNMAILFALAFSLIGAVAAIGVDSAALYHERRMMQGAVDLAALTAANQPLNAQAIAETVLADAGFVDASRLVVTTGHYAPDPARSPAERFVPNGVPVNAVKVGVERPGRLYFGTSFMQAPLIGAEGLAMVEPLVSYSLGSGLASLDKGIANRLLGSLLGTGISLSLVQYEGLARVRVGALDFLDALAFEMQFAALTYDDLLHARPNAGQIARALATLVGGAEKTALTTIGLAGSGSRVSLNKLFDLGPLGGLAVQSGSPGFGADLSVLDILSAAAMLADGNRQAADIDAGLPGIAGVTATLAVGEPAQGGGWFAVGSTGTVLRTAQVRLRLKVSVASAIRNSGLIQLPIWMDIAHSEAQVTAITCPSQSNPLGSAEIAVLPGVVRAAIGEVSDAQLRSFGVPLTVVRTTILDALLVKVVASAQIQMAQSRMISLGFTSNDIEAAKTKTAKTTGLVTALLLSLFNTLDVRVTTLLGLGLTVSEVISLLDADLTPLAAPLDTALDALLAALGLGVGEADVRVYGVRCSNPVLVG</sequence>
<dbReference type="Pfam" id="PF09977">
    <property type="entry name" value="Tad_C"/>
    <property type="match status" value="1"/>
</dbReference>
<dbReference type="RefSeq" id="WP_092426769.1">
    <property type="nucleotide sequence ID" value="NZ_FPCK01000004.1"/>
</dbReference>
<gene>
    <name evidence="3" type="ORF">SAMN05216456_3474</name>
</gene>
<dbReference type="InterPro" id="IPR018705">
    <property type="entry name" value="DUF2134_membrane"/>
</dbReference>
<dbReference type="Pfam" id="PF13400">
    <property type="entry name" value="Tad"/>
    <property type="match status" value="1"/>
</dbReference>
<dbReference type="EMBL" id="FPCK01000004">
    <property type="protein sequence ID" value="SFV38513.1"/>
    <property type="molecule type" value="Genomic_DNA"/>
</dbReference>
<evidence type="ECO:0000313" key="4">
    <source>
        <dbReference type="Proteomes" id="UP000199074"/>
    </source>
</evidence>
<reference evidence="3 4" key="1">
    <citation type="submission" date="2016-10" db="EMBL/GenBank/DDBJ databases">
        <authorList>
            <person name="de Groot N.N."/>
        </authorList>
    </citation>
    <scope>NUCLEOTIDE SEQUENCE [LARGE SCALE GENOMIC DNA]</scope>
    <source>
        <strain evidence="3 4">IPL20</strain>
    </source>
</reference>
<dbReference type="AlphaFoldDB" id="A0A1I7NV95"/>
<evidence type="ECO:0000259" key="1">
    <source>
        <dbReference type="Pfam" id="PF09977"/>
    </source>
</evidence>
<name>A0A1I7NV95_9HYPH</name>
<dbReference type="InterPro" id="IPR028087">
    <property type="entry name" value="Tad_N"/>
</dbReference>
<evidence type="ECO:0000259" key="2">
    <source>
        <dbReference type="Pfam" id="PF13400"/>
    </source>
</evidence>
<accession>A0A1I7NV95</accession>
<organism evidence="3 4">
    <name type="scientific">Devosia crocina</name>
    <dbReference type="NCBI Taxonomy" id="429728"/>
    <lineage>
        <taxon>Bacteria</taxon>
        <taxon>Pseudomonadati</taxon>
        <taxon>Pseudomonadota</taxon>
        <taxon>Alphaproteobacteria</taxon>
        <taxon>Hyphomicrobiales</taxon>
        <taxon>Devosiaceae</taxon>
        <taxon>Devosia</taxon>
    </lineage>
</organism>
<dbReference type="STRING" id="429728.SAMN05216456_3474"/>
<feature type="domain" description="Putative Flp pilus-assembly TadG-like N-terminal" evidence="2">
    <location>
        <begin position="10"/>
        <end position="56"/>
    </location>
</feature>
<dbReference type="Proteomes" id="UP000199074">
    <property type="component" value="Unassembled WGS sequence"/>
</dbReference>